<accession>A0A9Q0RI76</accession>
<comment type="subcellular location">
    <subcellularLocation>
        <location evidence="1">Membrane</location>
        <topology evidence="1">Multi-pass membrane protein</topology>
    </subcellularLocation>
</comment>
<feature type="transmembrane region" description="Helical" evidence="9">
    <location>
        <begin position="133"/>
        <end position="157"/>
    </location>
</feature>
<keyword evidence="10" id="KW-0732">Signal</keyword>
<keyword evidence="5" id="KW-0297">G-protein coupled receptor</keyword>
<evidence type="ECO:0000256" key="3">
    <source>
        <dbReference type="ARBA" id="ARBA00022692"/>
    </source>
</evidence>
<dbReference type="PROSITE" id="PS50262">
    <property type="entry name" value="G_PROTEIN_RECEP_F1_2"/>
    <property type="match status" value="1"/>
</dbReference>
<evidence type="ECO:0000256" key="10">
    <source>
        <dbReference type="SAM" id="SignalP"/>
    </source>
</evidence>
<reference evidence="12" key="1">
    <citation type="submission" date="2022-12" db="EMBL/GenBank/DDBJ databases">
        <title>Genome assemblies of Blomia tropicalis.</title>
        <authorList>
            <person name="Cui Y."/>
        </authorList>
    </citation>
    <scope>NUCLEOTIDE SEQUENCE</scope>
    <source>
        <tissue evidence="12">Adult mites</tissue>
    </source>
</reference>
<dbReference type="Gene3D" id="1.20.1070.10">
    <property type="entry name" value="Rhodopsin 7-helix transmembrane proteins"/>
    <property type="match status" value="1"/>
</dbReference>
<feature type="chain" id="PRO_5040442653" description="G-protein coupled receptors family 1 profile domain-containing protein" evidence="10">
    <location>
        <begin position="24"/>
        <end position="351"/>
    </location>
</feature>
<evidence type="ECO:0000256" key="4">
    <source>
        <dbReference type="ARBA" id="ARBA00022989"/>
    </source>
</evidence>
<sequence length="351" mass="38649">MMTSTLSAFVATTIVSTTTVAMAAIGAELAPNIGMVSTAISTSAGIGGVASSSSSAASALSSTSTTTIISTTITPDDPVSSTTSGYVPYNARPETYIVPIIFFFIFVLGTIGNGTVIYIFYQHKSMRTVANVYILSLAAGDLALIFVTVPFVSTIYTFDSWPYGLLVCKISEFARDLSMGVTVFTLTSLSVQRYTATHHPIRYLSHKGRNTLTQANSFIWLLSIIVALPGAYNSYLMNVNVGDDQYIKVCYPFPKEYGEIYAKSMVVIKFLSYYLIPLIIITIFYSLMARSLIRTTENPIGNNESQHKLLRNRRKISKIVLGLVVIFAICFFPNQVYINLYLFAKNIDRFY</sequence>
<evidence type="ECO:0000256" key="7">
    <source>
        <dbReference type="ARBA" id="ARBA00023170"/>
    </source>
</evidence>
<dbReference type="Proteomes" id="UP001142055">
    <property type="component" value="Chromosome 4"/>
</dbReference>
<keyword evidence="8" id="KW-0807">Transducer</keyword>
<name>A0A9Q0RI76_BLOTA</name>
<comment type="similarity">
    <text evidence="2">Belongs to the G-protein coupled receptor 1 family.</text>
</comment>
<feature type="transmembrane region" description="Helical" evidence="9">
    <location>
        <begin position="271"/>
        <end position="288"/>
    </location>
</feature>
<gene>
    <name evidence="12" type="ORF">RDWZM_009954</name>
</gene>
<comment type="caution">
    <text evidence="12">The sequence shown here is derived from an EMBL/GenBank/DDBJ whole genome shotgun (WGS) entry which is preliminary data.</text>
</comment>
<organism evidence="12 13">
    <name type="scientific">Blomia tropicalis</name>
    <name type="common">Mite</name>
    <dbReference type="NCBI Taxonomy" id="40697"/>
    <lineage>
        <taxon>Eukaryota</taxon>
        <taxon>Metazoa</taxon>
        <taxon>Ecdysozoa</taxon>
        <taxon>Arthropoda</taxon>
        <taxon>Chelicerata</taxon>
        <taxon>Arachnida</taxon>
        <taxon>Acari</taxon>
        <taxon>Acariformes</taxon>
        <taxon>Sarcoptiformes</taxon>
        <taxon>Astigmata</taxon>
        <taxon>Glycyphagoidea</taxon>
        <taxon>Echimyopodidae</taxon>
        <taxon>Blomia</taxon>
    </lineage>
</organism>
<dbReference type="GO" id="GO:0005886">
    <property type="term" value="C:plasma membrane"/>
    <property type="evidence" value="ECO:0007669"/>
    <property type="project" value="TreeGrafter"/>
</dbReference>
<dbReference type="InterPro" id="IPR017452">
    <property type="entry name" value="GPCR_Rhodpsn_7TM"/>
</dbReference>
<keyword evidence="7" id="KW-0675">Receptor</keyword>
<feature type="domain" description="G-protein coupled receptors family 1 profile" evidence="11">
    <location>
        <begin position="112"/>
        <end position="351"/>
    </location>
</feature>
<keyword evidence="4 9" id="KW-1133">Transmembrane helix</keyword>
<dbReference type="Pfam" id="PF00001">
    <property type="entry name" value="7tm_1"/>
    <property type="match status" value="1"/>
</dbReference>
<feature type="signal peptide" evidence="10">
    <location>
        <begin position="1"/>
        <end position="23"/>
    </location>
</feature>
<dbReference type="OMA" id="MSNSAMR"/>
<keyword evidence="6 9" id="KW-0472">Membrane</keyword>
<feature type="transmembrane region" description="Helical" evidence="9">
    <location>
        <begin position="96"/>
        <end position="121"/>
    </location>
</feature>
<dbReference type="GO" id="GO:0008188">
    <property type="term" value="F:neuropeptide receptor activity"/>
    <property type="evidence" value="ECO:0007669"/>
    <property type="project" value="TreeGrafter"/>
</dbReference>
<dbReference type="PRINTS" id="PR00237">
    <property type="entry name" value="GPCRRHODOPSN"/>
</dbReference>
<evidence type="ECO:0000256" key="6">
    <source>
        <dbReference type="ARBA" id="ARBA00023136"/>
    </source>
</evidence>
<evidence type="ECO:0000256" key="5">
    <source>
        <dbReference type="ARBA" id="ARBA00023040"/>
    </source>
</evidence>
<feature type="transmembrane region" description="Helical" evidence="9">
    <location>
        <begin position="217"/>
        <end position="235"/>
    </location>
</feature>
<evidence type="ECO:0000313" key="12">
    <source>
        <dbReference type="EMBL" id="KAJ6215454.1"/>
    </source>
</evidence>
<evidence type="ECO:0000313" key="13">
    <source>
        <dbReference type="Proteomes" id="UP001142055"/>
    </source>
</evidence>
<protein>
    <recommendedName>
        <fullName evidence="11">G-protein coupled receptors family 1 profile domain-containing protein</fullName>
    </recommendedName>
</protein>
<keyword evidence="3 9" id="KW-0812">Transmembrane</keyword>
<keyword evidence="13" id="KW-1185">Reference proteome</keyword>
<dbReference type="PANTHER" id="PTHR45695:SF26">
    <property type="entry name" value="NEUROPEPTIDE CCHAMIDE-1 RECEPTOR"/>
    <property type="match status" value="1"/>
</dbReference>
<evidence type="ECO:0000256" key="8">
    <source>
        <dbReference type="ARBA" id="ARBA00023224"/>
    </source>
</evidence>
<evidence type="ECO:0000256" key="2">
    <source>
        <dbReference type="ARBA" id="ARBA00010663"/>
    </source>
</evidence>
<evidence type="ECO:0000256" key="9">
    <source>
        <dbReference type="SAM" id="Phobius"/>
    </source>
</evidence>
<dbReference type="PANTHER" id="PTHR45695">
    <property type="entry name" value="LEUCOKININ RECEPTOR-RELATED"/>
    <property type="match status" value="1"/>
</dbReference>
<evidence type="ECO:0000256" key="1">
    <source>
        <dbReference type="ARBA" id="ARBA00004141"/>
    </source>
</evidence>
<dbReference type="InterPro" id="IPR000276">
    <property type="entry name" value="GPCR_Rhodpsn"/>
</dbReference>
<dbReference type="EMBL" id="JAPWDV010000004">
    <property type="protein sequence ID" value="KAJ6215454.1"/>
    <property type="molecule type" value="Genomic_DNA"/>
</dbReference>
<proteinExistence type="inferred from homology"/>
<feature type="transmembrane region" description="Helical" evidence="9">
    <location>
        <begin position="319"/>
        <end position="344"/>
    </location>
</feature>
<evidence type="ECO:0000259" key="11">
    <source>
        <dbReference type="PROSITE" id="PS50262"/>
    </source>
</evidence>
<feature type="transmembrane region" description="Helical" evidence="9">
    <location>
        <begin position="177"/>
        <end position="196"/>
    </location>
</feature>
<dbReference type="SUPFAM" id="SSF81321">
    <property type="entry name" value="Family A G protein-coupled receptor-like"/>
    <property type="match status" value="1"/>
</dbReference>
<dbReference type="AlphaFoldDB" id="A0A9Q0RI76"/>